<accession>S9TWC2</accession>
<gene>
    <name evidence="2" type="ORF">STCU_08135</name>
</gene>
<dbReference type="OrthoDB" id="498425at2759"/>
<reference evidence="2 3" key="1">
    <citation type="journal article" date="2013" name="PLoS ONE">
        <title>Predicting the Proteins of Angomonas deanei, Strigomonas culicis and Their Respective Endosymbionts Reveals New Aspects of the Trypanosomatidae Family.</title>
        <authorList>
            <person name="Motta M.C."/>
            <person name="Martins A.C."/>
            <person name="de Souza S.S."/>
            <person name="Catta-Preta C.M."/>
            <person name="Silva R."/>
            <person name="Klein C.C."/>
            <person name="de Almeida L.G."/>
            <person name="de Lima Cunha O."/>
            <person name="Ciapina L.P."/>
            <person name="Brocchi M."/>
            <person name="Colabardini A.C."/>
            <person name="de Araujo Lima B."/>
            <person name="Machado C.R."/>
            <person name="de Almeida Soares C.M."/>
            <person name="Probst C.M."/>
            <person name="de Menezes C.B."/>
            <person name="Thompson C.E."/>
            <person name="Bartholomeu D.C."/>
            <person name="Gradia D.F."/>
            <person name="Pavoni D.P."/>
            <person name="Grisard E.C."/>
            <person name="Fantinatti-Garboggini F."/>
            <person name="Marchini F.K."/>
            <person name="Rodrigues-Luiz G.F."/>
            <person name="Wagner G."/>
            <person name="Goldman G.H."/>
            <person name="Fietto J.L."/>
            <person name="Elias M.C."/>
            <person name="Goldman M.H."/>
            <person name="Sagot M.F."/>
            <person name="Pereira M."/>
            <person name="Stoco P.H."/>
            <person name="de Mendonca-Neto R.P."/>
            <person name="Teixeira S.M."/>
            <person name="Maciel T.E."/>
            <person name="de Oliveira Mendes T.A."/>
            <person name="Urmenyi T.P."/>
            <person name="de Souza W."/>
            <person name="Schenkman S."/>
            <person name="de Vasconcelos A.T."/>
        </authorList>
    </citation>
    <scope>NUCLEOTIDE SEQUENCE [LARGE SCALE GENOMIC DNA]</scope>
</reference>
<evidence type="ECO:0000256" key="1">
    <source>
        <dbReference type="SAM" id="MobiDB-lite"/>
    </source>
</evidence>
<dbReference type="AlphaFoldDB" id="S9TWC2"/>
<name>S9TWC2_9TRYP</name>
<feature type="compositionally biased region" description="Acidic residues" evidence="1">
    <location>
        <begin position="168"/>
        <end position="177"/>
    </location>
</feature>
<organism evidence="2 3">
    <name type="scientific">Strigomonas culicis</name>
    <dbReference type="NCBI Taxonomy" id="28005"/>
    <lineage>
        <taxon>Eukaryota</taxon>
        <taxon>Discoba</taxon>
        <taxon>Euglenozoa</taxon>
        <taxon>Kinetoplastea</taxon>
        <taxon>Metakinetoplastina</taxon>
        <taxon>Trypanosomatida</taxon>
        <taxon>Trypanosomatidae</taxon>
        <taxon>Strigomonadinae</taxon>
        <taxon>Strigomonas</taxon>
    </lineage>
</organism>
<dbReference type="Proteomes" id="UP000015354">
    <property type="component" value="Unassembled WGS sequence"/>
</dbReference>
<sequence length="609" mass="68341">MSAHLYHGLPIKNLKEVLSGLDLPPGYTLDQLSSKWRCVVVSTKDKVAQLQRSDAADERTKQLLEGEEADTLQFLERGIPCLLSRVRAQTAYETCGEDAIDFVTDARWNTFTKDQIAVKNGWGSAGTTLETSRFHTLIHAFSDVFDHSQRVEVPLTEEERREAKAAAAEEDDVDQLEEGASSEATQPATADEVEKVAPPLRPQDIIELQLFQRESVTACPSLGQELAWPDYLENSVICDTATCVSQRGCLRWWHLNDCGEFAHYAALPLRGAAPAPVKLFLCGPKGSYDWFLHDAESSVSCKVAALDLFHTPDEALPKDATLLPILTVVVLHAGGQTLLMPPNTPYLSLTLADSVVVEQRRLGNLWLDEVSYYLHRVTQWRTNPIFYDYLDTDLQDEQYVASQLVPLLLEVFRMHGGATRFDQAIRRRVAASMLALATQEKHYRLSESTRRSLQGLLESGEDGALAALLREPWPCLTPSLRAGGQPTTAFPVPSVQEYLERFYWQTDRYWPKSGCIMHPPVICAPQLYTPALLEQCHEELTATGVPAGCVFLPVVYAQSRPVYGTEVFSLQETVSEYFSMKDLESQRKELFAFLRSRKSEHDELLDELF</sequence>
<evidence type="ECO:0000313" key="2">
    <source>
        <dbReference type="EMBL" id="EPY22777.1"/>
    </source>
</evidence>
<dbReference type="EMBL" id="ATMH01008135">
    <property type="protein sequence ID" value="EPY22777.1"/>
    <property type="molecule type" value="Genomic_DNA"/>
</dbReference>
<evidence type="ECO:0000313" key="3">
    <source>
        <dbReference type="Proteomes" id="UP000015354"/>
    </source>
</evidence>
<proteinExistence type="predicted"/>
<feature type="region of interest" description="Disordered" evidence="1">
    <location>
        <begin position="164"/>
        <end position="196"/>
    </location>
</feature>
<keyword evidence="3" id="KW-1185">Reference proteome</keyword>
<protein>
    <submittedName>
        <fullName evidence="2">Uncharacterized protein</fullName>
    </submittedName>
</protein>
<comment type="caution">
    <text evidence="2">The sequence shown here is derived from an EMBL/GenBank/DDBJ whole genome shotgun (WGS) entry which is preliminary data.</text>
</comment>